<evidence type="ECO:0000313" key="2">
    <source>
        <dbReference type="Proteomes" id="UP000823749"/>
    </source>
</evidence>
<dbReference type="EMBL" id="JACTNZ010000024">
    <property type="protein sequence ID" value="KAG5513001.1"/>
    <property type="molecule type" value="Genomic_DNA"/>
</dbReference>
<dbReference type="Proteomes" id="UP000823749">
    <property type="component" value="Unassembled WGS sequence"/>
</dbReference>
<name>A0AAV6HIR6_9ERIC</name>
<protein>
    <submittedName>
        <fullName evidence="1">Uncharacterized protein</fullName>
    </submittedName>
</protein>
<gene>
    <name evidence="1" type="ORF">RHGRI_038609</name>
</gene>
<sequence>METFDRIKIFEEQKQIAVTVKIGEHIKVVLKIGEQIKFESETRQRHSATMKQLSQIFPEFIPKLFFLAATEVRENEDKFGVPDSKTGTIVGGDLVIFLRTGRDALP</sequence>
<reference evidence="1" key="1">
    <citation type="submission" date="2020-08" db="EMBL/GenBank/DDBJ databases">
        <title>Plant Genome Project.</title>
        <authorList>
            <person name="Zhang R.-G."/>
        </authorList>
    </citation>
    <scope>NUCLEOTIDE SEQUENCE</scope>
    <source>
        <strain evidence="1">WSP0</strain>
        <tissue evidence="1">Leaf</tissue>
    </source>
</reference>
<organism evidence="1 2">
    <name type="scientific">Rhododendron griersonianum</name>
    <dbReference type="NCBI Taxonomy" id="479676"/>
    <lineage>
        <taxon>Eukaryota</taxon>
        <taxon>Viridiplantae</taxon>
        <taxon>Streptophyta</taxon>
        <taxon>Embryophyta</taxon>
        <taxon>Tracheophyta</taxon>
        <taxon>Spermatophyta</taxon>
        <taxon>Magnoliopsida</taxon>
        <taxon>eudicotyledons</taxon>
        <taxon>Gunneridae</taxon>
        <taxon>Pentapetalae</taxon>
        <taxon>asterids</taxon>
        <taxon>Ericales</taxon>
        <taxon>Ericaceae</taxon>
        <taxon>Ericoideae</taxon>
        <taxon>Rhodoreae</taxon>
        <taxon>Rhododendron</taxon>
    </lineage>
</organism>
<proteinExistence type="predicted"/>
<comment type="caution">
    <text evidence="1">The sequence shown here is derived from an EMBL/GenBank/DDBJ whole genome shotgun (WGS) entry which is preliminary data.</text>
</comment>
<keyword evidence="2" id="KW-1185">Reference proteome</keyword>
<dbReference type="AlphaFoldDB" id="A0AAV6HIR6"/>
<evidence type="ECO:0000313" key="1">
    <source>
        <dbReference type="EMBL" id="KAG5513001.1"/>
    </source>
</evidence>
<accession>A0AAV6HIR6</accession>